<dbReference type="GO" id="GO:0006897">
    <property type="term" value="P:endocytosis"/>
    <property type="evidence" value="ECO:0007669"/>
    <property type="project" value="TreeGrafter"/>
</dbReference>
<dbReference type="InterPro" id="IPR016024">
    <property type="entry name" value="ARM-type_fold"/>
</dbReference>
<dbReference type="EMBL" id="BMAO01019017">
    <property type="protein sequence ID" value="GFR27808.1"/>
    <property type="molecule type" value="Genomic_DNA"/>
</dbReference>
<dbReference type="GO" id="GO:0030139">
    <property type="term" value="C:endocytic vesicle"/>
    <property type="evidence" value="ECO:0007669"/>
    <property type="project" value="TreeGrafter"/>
</dbReference>
<sequence>MTLGTEVHEPMFRSGVRLKGCQKKLVEQLIKQIHESPGPPTRKLIGRCLATLFNVGDASLLFDSINKCNDTVRNKDDSPSFLQVKLAAISCLGTMYQHLGRMTGRSYEETVYILLKSLKNAESQTRCEVMIAMEKKLCLDLVMQQLLVHKDIFKALRHCLDRSCS</sequence>
<protein>
    <submittedName>
        <fullName evidence="1">HEAT repeat-containing protein 5B</fullName>
    </submittedName>
</protein>
<gene>
    <name evidence="1" type="primary">heatr5b</name>
    <name evidence="1" type="ORF">TNCT_12631</name>
</gene>
<dbReference type="Proteomes" id="UP000887116">
    <property type="component" value="Unassembled WGS sequence"/>
</dbReference>
<dbReference type="GO" id="GO:0005794">
    <property type="term" value="C:Golgi apparatus"/>
    <property type="evidence" value="ECO:0007669"/>
    <property type="project" value="TreeGrafter"/>
</dbReference>
<dbReference type="GO" id="GO:0016020">
    <property type="term" value="C:membrane"/>
    <property type="evidence" value="ECO:0007669"/>
    <property type="project" value="TreeGrafter"/>
</dbReference>
<dbReference type="Gene3D" id="1.25.10.10">
    <property type="entry name" value="Leucine-rich Repeat Variant"/>
    <property type="match status" value="1"/>
</dbReference>
<dbReference type="GO" id="GO:0005829">
    <property type="term" value="C:cytosol"/>
    <property type="evidence" value="ECO:0007669"/>
    <property type="project" value="GOC"/>
</dbReference>
<dbReference type="SUPFAM" id="SSF48371">
    <property type="entry name" value="ARM repeat"/>
    <property type="match status" value="1"/>
</dbReference>
<name>A0A8X6HQ44_TRICU</name>
<accession>A0A8X6HQ44</accession>
<evidence type="ECO:0000313" key="1">
    <source>
        <dbReference type="EMBL" id="GFR27808.1"/>
    </source>
</evidence>
<organism evidence="1 2">
    <name type="scientific">Trichonephila clavata</name>
    <name type="common">Joro spider</name>
    <name type="synonym">Nephila clavata</name>
    <dbReference type="NCBI Taxonomy" id="2740835"/>
    <lineage>
        <taxon>Eukaryota</taxon>
        <taxon>Metazoa</taxon>
        <taxon>Ecdysozoa</taxon>
        <taxon>Arthropoda</taxon>
        <taxon>Chelicerata</taxon>
        <taxon>Arachnida</taxon>
        <taxon>Araneae</taxon>
        <taxon>Araneomorphae</taxon>
        <taxon>Entelegynae</taxon>
        <taxon>Araneoidea</taxon>
        <taxon>Nephilidae</taxon>
        <taxon>Trichonephila</taxon>
    </lineage>
</organism>
<keyword evidence="2" id="KW-1185">Reference proteome</keyword>
<comment type="caution">
    <text evidence="1">The sequence shown here is derived from an EMBL/GenBank/DDBJ whole genome shotgun (WGS) entry which is preliminary data.</text>
</comment>
<dbReference type="PANTHER" id="PTHR21663:SF0">
    <property type="entry name" value="HEAT REPEAT-CONTAINING PROTEIN 5B"/>
    <property type="match status" value="1"/>
</dbReference>
<evidence type="ECO:0000313" key="2">
    <source>
        <dbReference type="Proteomes" id="UP000887116"/>
    </source>
</evidence>
<dbReference type="InterPro" id="IPR040108">
    <property type="entry name" value="Laa1/Sip1/HEATR5"/>
</dbReference>
<reference evidence="1" key="1">
    <citation type="submission" date="2020-07" db="EMBL/GenBank/DDBJ databases">
        <title>Multicomponent nature underlies the extraordinary mechanical properties of spider dragline silk.</title>
        <authorList>
            <person name="Kono N."/>
            <person name="Nakamura H."/>
            <person name="Mori M."/>
            <person name="Yoshida Y."/>
            <person name="Ohtoshi R."/>
            <person name="Malay A.D."/>
            <person name="Moran D.A.P."/>
            <person name="Tomita M."/>
            <person name="Numata K."/>
            <person name="Arakawa K."/>
        </authorList>
    </citation>
    <scope>NUCLEOTIDE SEQUENCE</scope>
</reference>
<dbReference type="OrthoDB" id="192608at2759"/>
<dbReference type="GO" id="GO:0042147">
    <property type="term" value="P:retrograde transport, endosome to Golgi"/>
    <property type="evidence" value="ECO:0007669"/>
    <property type="project" value="TreeGrafter"/>
</dbReference>
<dbReference type="InterPro" id="IPR011989">
    <property type="entry name" value="ARM-like"/>
</dbReference>
<dbReference type="AlphaFoldDB" id="A0A8X6HQ44"/>
<dbReference type="GO" id="GO:0008104">
    <property type="term" value="P:intracellular protein localization"/>
    <property type="evidence" value="ECO:0007669"/>
    <property type="project" value="TreeGrafter"/>
</dbReference>
<proteinExistence type="predicted"/>
<dbReference type="PANTHER" id="PTHR21663">
    <property type="entry name" value="HYPOTHETICAL HEAT DOMAIN-CONTAINING"/>
    <property type="match status" value="1"/>
</dbReference>